<dbReference type="STRING" id="454130.A0A0U5FXI3"/>
<evidence type="ECO:0000256" key="1">
    <source>
        <dbReference type="SAM" id="MobiDB-lite"/>
    </source>
</evidence>
<feature type="compositionally biased region" description="Basic and acidic residues" evidence="1">
    <location>
        <begin position="262"/>
        <end position="274"/>
    </location>
</feature>
<organism evidence="2 3">
    <name type="scientific">Aspergillus calidoustus</name>
    <dbReference type="NCBI Taxonomy" id="454130"/>
    <lineage>
        <taxon>Eukaryota</taxon>
        <taxon>Fungi</taxon>
        <taxon>Dikarya</taxon>
        <taxon>Ascomycota</taxon>
        <taxon>Pezizomycotina</taxon>
        <taxon>Eurotiomycetes</taxon>
        <taxon>Eurotiomycetidae</taxon>
        <taxon>Eurotiales</taxon>
        <taxon>Aspergillaceae</taxon>
        <taxon>Aspergillus</taxon>
        <taxon>Aspergillus subgen. Nidulantes</taxon>
    </lineage>
</organism>
<feature type="compositionally biased region" description="Basic and acidic residues" evidence="1">
    <location>
        <begin position="321"/>
        <end position="350"/>
    </location>
</feature>
<feature type="compositionally biased region" description="Polar residues" evidence="1">
    <location>
        <begin position="65"/>
        <end position="74"/>
    </location>
</feature>
<reference evidence="3" key="1">
    <citation type="journal article" date="2016" name="Genome Announc.">
        <title>Draft genome sequences of fungus Aspergillus calidoustus.</title>
        <authorList>
            <person name="Horn F."/>
            <person name="Linde J."/>
            <person name="Mattern D.J."/>
            <person name="Walther G."/>
            <person name="Guthke R."/>
            <person name="Scherlach K."/>
            <person name="Martin K."/>
            <person name="Brakhage A.A."/>
            <person name="Petzke L."/>
            <person name="Valiante V."/>
        </authorList>
    </citation>
    <scope>NUCLEOTIDE SEQUENCE [LARGE SCALE GENOMIC DNA]</scope>
    <source>
        <strain evidence="3">SF006504</strain>
    </source>
</reference>
<keyword evidence="3" id="KW-1185">Reference proteome</keyword>
<feature type="compositionally biased region" description="Basic and acidic residues" evidence="1">
    <location>
        <begin position="237"/>
        <end position="251"/>
    </location>
</feature>
<feature type="compositionally biased region" description="Basic and acidic residues" evidence="1">
    <location>
        <begin position="102"/>
        <end position="115"/>
    </location>
</feature>
<feature type="compositionally biased region" description="Polar residues" evidence="1">
    <location>
        <begin position="156"/>
        <end position="172"/>
    </location>
</feature>
<feature type="compositionally biased region" description="Polar residues" evidence="1">
    <location>
        <begin position="116"/>
        <end position="128"/>
    </location>
</feature>
<dbReference type="Proteomes" id="UP000054771">
    <property type="component" value="Unassembled WGS sequence"/>
</dbReference>
<gene>
    <name evidence="2" type="ORF">ASPCAL04513</name>
</gene>
<evidence type="ECO:0000313" key="3">
    <source>
        <dbReference type="Proteomes" id="UP000054771"/>
    </source>
</evidence>
<feature type="region of interest" description="Disordered" evidence="1">
    <location>
        <begin position="1"/>
        <end position="358"/>
    </location>
</feature>
<evidence type="ECO:0008006" key="4">
    <source>
        <dbReference type="Google" id="ProtNLM"/>
    </source>
</evidence>
<dbReference type="AlphaFoldDB" id="A0A0U5FXI3"/>
<accession>A0A0U5FXI3</accession>
<name>A0A0U5FXI3_ASPCI</name>
<feature type="compositionally biased region" description="Polar residues" evidence="1">
    <location>
        <begin position="209"/>
        <end position="227"/>
    </location>
</feature>
<dbReference type="EMBL" id="CDMC01000003">
    <property type="protein sequence ID" value="CEL03357.1"/>
    <property type="molecule type" value="Genomic_DNA"/>
</dbReference>
<proteinExistence type="predicted"/>
<feature type="compositionally biased region" description="Polar residues" evidence="1">
    <location>
        <begin position="181"/>
        <end position="190"/>
    </location>
</feature>
<feature type="compositionally biased region" description="Basic and acidic residues" evidence="1">
    <location>
        <begin position="282"/>
        <end position="301"/>
    </location>
</feature>
<protein>
    <recommendedName>
        <fullName evidence="4">Solid-state culture expressed protein</fullName>
    </recommendedName>
</protein>
<dbReference type="OMA" id="MPIVPLN"/>
<sequence>METLTHAVQNASTAASNAIWGEQQPQSQRTEQIVAARHGEEPLSGVQGKGTAADPYDAGNKDEQPTTTLSQKTESIVAARHSDEPVSGVQGRGTVTDPYDAGNRDEQPGAPRSKENTAVVTEPLSSITPGLAPSPKDTTGVTAKDSGPTDVKPSTDRASLATSPLGTKNPSITHPEPVNAPQKTPYTPSNAAPTTGALGAGAGGVPLGQPSSTDQTTNAHTNTSLGGSPSDLPSRPSEQRTQDTSTSKKEDEGESSANIVDAAEHKQKVSKEALRGPSVSAPRDRWEKEEKEEERIQKQDEQSGQPGQPKTTKAEGGSSNDKNHGKDTKDTKDTSKGEEHHHKSMKERLHNIVHPRHH</sequence>
<dbReference type="OrthoDB" id="5388207at2759"/>
<evidence type="ECO:0000313" key="2">
    <source>
        <dbReference type="EMBL" id="CEL03357.1"/>
    </source>
</evidence>
<feature type="compositionally biased region" description="Polar residues" evidence="1">
    <location>
        <begin position="1"/>
        <end position="16"/>
    </location>
</feature>